<evidence type="ECO:0000313" key="7">
    <source>
        <dbReference type="WBParaSite" id="HPBE_0001073301-mRNA-1"/>
    </source>
</evidence>
<evidence type="ECO:0000313" key="6">
    <source>
        <dbReference type="Proteomes" id="UP000050761"/>
    </source>
</evidence>
<gene>
    <name evidence="5" type="ORF">HPBE_LOCUS10734</name>
</gene>
<dbReference type="GO" id="GO:0008422">
    <property type="term" value="F:beta-glucosidase activity"/>
    <property type="evidence" value="ECO:0007669"/>
    <property type="project" value="TreeGrafter"/>
</dbReference>
<evidence type="ECO:0000256" key="1">
    <source>
        <dbReference type="ARBA" id="ARBA00010838"/>
    </source>
</evidence>
<comment type="similarity">
    <text evidence="1 4">Belongs to the glycosyl hydrolase 1 family.</text>
</comment>
<keyword evidence="6" id="KW-1185">Reference proteome</keyword>
<dbReference type="SUPFAM" id="SSF51445">
    <property type="entry name" value="(Trans)glycosidases"/>
    <property type="match status" value="1"/>
</dbReference>
<sequence>RFPAGFKWSTATAAYQIEGATRADGRGPSIWDEFVRKLGKIRDNSTADVSSDSYHNYKEDVKLMKALGISHYRFSFSWSRIFPQGVGSVNPKGVQYYHDLIDVLLENDIKPMVTLYHWDLPQSLQDLGGWLNRDIVKWFRLYAVYCFKEYGSRVKYWLTLNEPNTQVHQGYCGVGGEHAPGGFQVRSAVALLDTFARNWRRRRRSRALFKNEYNSRFLIRVPSSPEKASHPSRVGELIADLSGKDKTLICLTAQSRRMTQDVCWITTCTVAVSPHWSVVK</sequence>
<dbReference type="Pfam" id="PF00232">
    <property type="entry name" value="Glyco_hydro_1"/>
    <property type="match status" value="1"/>
</dbReference>
<reference evidence="5 6" key="1">
    <citation type="submission" date="2018-11" db="EMBL/GenBank/DDBJ databases">
        <authorList>
            <consortium name="Pathogen Informatics"/>
        </authorList>
    </citation>
    <scope>NUCLEOTIDE SEQUENCE [LARGE SCALE GENOMIC DNA]</scope>
</reference>
<protein>
    <submittedName>
        <fullName evidence="7">Klotho beta</fullName>
    </submittedName>
</protein>
<evidence type="ECO:0000256" key="2">
    <source>
        <dbReference type="ARBA" id="ARBA00022801"/>
    </source>
</evidence>
<dbReference type="InterPro" id="IPR017853">
    <property type="entry name" value="GH"/>
</dbReference>
<dbReference type="EMBL" id="UZAH01026862">
    <property type="protein sequence ID" value="VDO86157.1"/>
    <property type="molecule type" value="Genomic_DNA"/>
</dbReference>
<evidence type="ECO:0000313" key="5">
    <source>
        <dbReference type="EMBL" id="VDO86157.1"/>
    </source>
</evidence>
<name>A0A183FS52_HELPZ</name>
<dbReference type="Proteomes" id="UP000050761">
    <property type="component" value="Unassembled WGS sequence"/>
</dbReference>
<dbReference type="PANTHER" id="PTHR10353">
    <property type="entry name" value="GLYCOSYL HYDROLASE"/>
    <property type="match status" value="1"/>
</dbReference>
<dbReference type="AlphaFoldDB" id="A0A183FS52"/>
<evidence type="ECO:0000256" key="3">
    <source>
        <dbReference type="ARBA" id="ARBA00023295"/>
    </source>
</evidence>
<dbReference type="PANTHER" id="PTHR10353:SF36">
    <property type="entry name" value="LP05116P"/>
    <property type="match status" value="1"/>
</dbReference>
<dbReference type="Gene3D" id="3.20.20.80">
    <property type="entry name" value="Glycosidases"/>
    <property type="match status" value="1"/>
</dbReference>
<organism evidence="6 7">
    <name type="scientific">Heligmosomoides polygyrus</name>
    <name type="common">Parasitic roundworm</name>
    <dbReference type="NCBI Taxonomy" id="6339"/>
    <lineage>
        <taxon>Eukaryota</taxon>
        <taxon>Metazoa</taxon>
        <taxon>Ecdysozoa</taxon>
        <taxon>Nematoda</taxon>
        <taxon>Chromadorea</taxon>
        <taxon>Rhabditida</taxon>
        <taxon>Rhabditina</taxon>
        <taxon>Rhabditomorpha</taxon>
        <taxon>Strongyloidea</taxon>
        <taxon>Heligmosomidae</taxon>
        <taxon>Heligmosomoides</taxon>
    </lineage>
</organism>
<accession>A0A183FS52</accession>
<keyword evidence="3" id="KW-0326">Glycosidase</keyword>
<proteinExistence type="inferred from homology"/>
<accession>A0A3P7ZPQ2</accession>
<dbReference type="OrthoDB" id="65569at2759"/>
<dbReference type="WBParaSite" id="HPBE_0001073301-mRNA-1">
    <property type="protein sequence ID" value="HPBE_0001073301-mRNA-1"/>
    <property type="gene ID" value="HPBE_0001073301"/>
</dbReference>
<dbReference type="InterPro" id="IPR033132">
    <property type="entry name" value="GH_1_N_CS"/>
</dbReference>
<dbReference type="PROSITE" id="PS00653">
    <property type="entry name" value="GLYCOSYL_HYDROL_F1_2"/>
    <property type="match status" value="1"/>
</dbReference>
<keyword evidence="2" id="KW-0378">Hydrolase</keyword>
<dbReference type="GO" id="GO:0005975">
    <property type="term" value="P:carbohydrate metabolic process"/>
    <property type="evidence" value="ECO:0007669"/>
    <property type="project" value="InterPro"/>
</dbReference>
<reference evidence="7" key="2">
    <citation type="submission" date="2019-09" db="UniProtKB">
        <authorList>
            <consortium name="WormBaseParasite"/>
        </authorList>
    </citation>
    <scope>IDENTIFICATION</scope>
</reference>
<evidence type="ECO:0000256" key="4">
    <source>
        <dbReference type="RuleBase" id="RU003690"/>
    </source>
</evidence>
<dbReference type="InterPro" id="IPR001360">
    <property type="entry name" value="Glyco_hydro_1"/>
</dbReference>